<keyword evidence="2" id="KW-1185">Reference proteome</keyword>
<organism evidence="1 2">
    <name type="scientific">Microcystis aeruginosa (strain NIES-843 / IAM M-2473)</name>
    <dbReference type="NCBI Taxonomy" id="449447"/>
    <lineage>
        <taxon>Bacteria</taxon>
        <taxon>Bacillati</taxon>
        <taxon>Cyanobacteriota</taxon>
        <taxon>Cyanophyceae</taxon>
        <taxon>Oscillatoriophycideae</taxon>
        <taxon>Chroococcales</taxon>
        <taxon>Microcystaceae</taxon>
        <taxon>Microcystis</taxon>
    </lineage>
</organism>
<protein>
    <submittedName>
        <fullName evidence="1">Uncharacterized protein</fullName>
    </submittedName>
</protein>
<dbReference type="EnsemblBacteria" id="BAG04668">
    <property type="protein sequence ID" value="BAG04668"/>
    <property type="gene ID" value="MAE_48460"/>
</dbReference>
<dbReference type="eggNOG" id="ENOG5033B18">
    <property type="taxonomic scope" value="Bacteria"/>
</dbReference>
<dbReference type="STRING" id="449447.MAE_48460"/>
<dbReference type="RefSeq" id="WP_012267336.1">
    <property type="nucleotide sequence ID" value="NC_010296.1"/>
</dbReference>
<proteinExistence type="predicted"/>
<evidence type="ECO:0000313" key="1">
    <source>
        <dbReference type="EMBL" id="BAG04668.1"/>
    </source>
</evidence>
<dbReference type="BioCyc" id="MAER449447:MAE_RS21050-MONOMER"/>
<dbReference type="PaxDb" id="449447-MAE_48460"/>
<reference evidence="1 2" key="1">
    <citation type="journal article" date="2007" name="DNA Res.">
        <title>Complete genomic structure of the bloom-forming toxic cyanobacterium Microcystis aeruginosa NIES-843.</title>
        <authorList>
            <person name="Kaneko T."/>
            <person name="Nakajima N."/>
            <person name="Okamoto S."/>
            <person name="Suzuki I."/>
            <person name="Tanabe Y."/>
            <person name="Tamaoki M."/>
            <person name="Nakamura Y."/>
            <person name="Kasai F."/>
            <person name="Watanabe A."/>
            <person name="Kawashima K."/>
            <person name="Kishida Y."/>
            <person name="Ono A."/>
            <person name="Shimizu Y."/>
            <person name="Takahashi C."/>
            <person name="Minami C."/>
            <person name="Fujishiro T."/>
            <person name="Kohara M."/>
            <person name="Katoh M."/>
            <person name="Nakazaki N."/>
            <person name="Nakayama S."/>
            <person name="Yamada M."/>
            <person name="Tabata S."/>
            <person name="Watanabe M.M."/>
        </authorList>
    </citation>
    <scope>NUCLEOTIDE SEQUENCE [LARGE SCALE GENOMIC DNA]</scope>
    <source>
        <strain evidence="2">NIES-843 / IAM M-247</strain>
    </source>
</reference>
<dbReference type="EMBL" id="AP009552">
    <property type="protein sequence ID" value="BAG04668.1"/>
    <property type="molecule type" value="Genomic_DNA"/>
</dbReference>
<evidence type="ECO:0000313" key="2">
    <source>
        <dbReference type="Proteomes" id="UP000001510"/>
    </source>
</evidence>
<name>B0JVS5_MICAN</name>
<dbReference type="AlphaFoldDB" id="B0JVS5"/>
<dbReference type="PATRIC" id="fig|449447.4.peg.4414"/>
<dbReference type="KEGG" id="mar:MAE_48460"/>
<dbReference type="Proteomes" id="UP000001510">
    <property type="component" value="Chromosome"/>
</dbReference>
<gene>
    <name evidence="1" type="ordered locus">MAE_48460</name>
</gene>
<dbReference type="HOGENOM" id="CLU_709431_0_0_3"/>
<accession>B0JVS5</accession>
<sequence>MKSILNLGITTTIAANSILFATSSFSTEAFSLPHKSILLAQSSNTISFRNACSSPFRLAIHFKNLSGQWETKAWYSFSPGEQSRLNGVDTRNRYLFYYAEATDGSGKVWSSNDTSQTIGGRTYNMKKFDIGSQVVNWTQTLTCPDQQLISALKRIPSKYQPLPTEDYVTFRYNPNSLEIGVRIGPAVLRNEIEKIPEQRLKYTDYNRHTVKWFKYKGIDVSRRQILIGFRYRYQKLEDRPLIGGRFTVYDNAANVDVGVNLEVKNKQLDGNVNVRNVEADWASGVLGLVQNTYEIMFGSLTFLVDGKFIRPSDFAAAVAPWVINASTTDQRNLSRFFGDLNDLNSKGVIYLKRIDYDSQGVWYQFSIDESLLAQSASRLESMLNSWANR</sequence>